<feature type="signal peptide" evidence="1">
    <location>
        <begin position="1"/>
        <end position="17"/>
    </location>
</feature>
<protein>
    <submittedName>
        <fullName evidence="2">Uncharacterized ACR, COG1430</fullName>
    </submittedName>
</protein>
<name>A0A381ECG4_9GAMM</name>
<keyword evidence="3" id="KW-1185">Reference proteome</keyword>
<dbReference type="InterPro" id="IPR038695">
    <property type="entry name" value="Saro_0823-like_sf"/>
</dbReference>
<dbReference type="Pfam" id="PF02643">
    <property type="entry name" value="DUF192"/>
    <property type="match status" value="1"/>
</dbReference>
<keyword evidence="1" id="KW-0732">Signal</keyword>
<dbReference type="AlphaFoldDB" id="A0A381ECG4"/>
<evidence type="ECO:0000313" key="3">
    <source>
        <dbReference type="Proteomes" id="UP000254572"/>
    </source>
</evidence>
<dbReference type="Proteomes" id="UP000254572">
    <property type="component" value="Unassembled WGS sequence"/>
</dbReference>
<dbReference type="PANTHER" id="PTHR37953:SF1">
    <property type="entry name" value="UPF0127 PROTEIN MJ1496"/>
    <property type="match status" value="1"/>
</dbReference>
<dbReference type="PANTHER" id="PTHR37953">
    <property type="entry name" value="UPF0127 PROTEIN MJ1496"/>
    <property type="match status" value="1"/>
</dbReference>
<evidence type="ECO:0000313" key="2">
    <source>
        <dbReference type="EMBL" id="SUX24685.1"/>
    </source>
</evidence>
<feature type="chain" id="PRO_5016582571" evidence="1">
    <location>
        <begin position="18"/>
        <end position="140"/>
    </location>
</feature>
<dbReference type="InterPro" id="IPR003795">
    <property type="entry name" value="DUF192"/>
</dbReference>
<gene>
    <name evidence="2" type="ORF">NCTC13294_02006</name>
</gene>
<accession>A0A381ECG4</accession>
<evidence type="ECO:0000256" key="1">
    <source>
        <dbReference type="SAM" id="SignalP"/>
    </source>
</evidence>
<organism evidence="2 3">
    <name type="scientific">Cardiobacterium valvarum</name>
    <dbReference type="NCBI Taxonomy" id="194702"/>
    <lineage>
        <taxon>Bacteria</taxon>
        <taxon>Pseudomonadati</taxon>
        <taxon>Pseudomonadota</taxon>
        <taxon>Gammaproteobacteria</taxon>
        <taxon>Cardiobacteriales</taxon>
        <taxon>Cardiobacteriaceae</taxon>
        <taxon>Cardiobacterium</taxon>
    </lineage>
</organism>
<dbReference type="Gene3D" id="2.60.120.1140">
    <property type="entry name" value="Protein of unknown function DUF192"/>
    <property type="match status" value="1"/>
</dbReference>
<dbReference type="EMBL" id="UFUW01000001">
    <property type="protein sequence ID" value="SUX24685.1"/>
    <property type="molecule type" value="Genomic_DNA"/>
</dbReference>
<proteinExistence type="predicted"/>
<dbReference type="RefSeq" id="WP_115612180.1">
    <property type="nucleotide sequence ID" value="NZ_JBHLZC010000003.1"/>
</dbReference>
<sequence>MKSLALTALTLSLAAHADHVWLHDGEAIIRAEIAADDASRMRGLMYRPWLAPGTGMLFLFDPPQPVSFWMKNTLIPLDIRYYDVAGRLVAYHLATPCLSEPCTHYPGRGRVAYVLETRARYRLIPPTQPLRLLAVPPARR</sequence>
<reference evidence="2 3" key="1">
    <citation type="submission" date="2018-06" db="EMBL/GenBank/DDBJ databases">
        <authorList>
            <consortium name="Pathogen Informatics"/>
            <person name="Doyle S."/>
        </authorList>
    </citation>
    <scope>NUCLEOTIDE SEQUENCE [LARGE SCALE GENOMIC DNA]</scope>
    <source>
        <strain evidence="2 3">NCTC13294</strain>
    </source>
</reference>
<dbReference type="OrthoDB" id="5526466at2"/>